<dbReference type="InterPro" id="IPR028082">
    <property type="entry name" value="Peripla_BP_I"/>
</dbReference>
<evidence type="ECO:0000256" key="1">
    <source>
        <dbReference type="ARBA" id="ARBA00004196"/>
    </source>
</evidence>
<dbReference type="RefSeq" id="WP_344865742.1">
    <property type="nucleotide sequence ID" value="NZ_BAAAZN010000014.1"/>
</dbReference>
<comment type="caution">
    <text evidence="6">The sequence shown here is derived from an EMBL/GenBank/DDBJ whole genome shotgun (WGS) entry which is preliminary data.</text>
</comment>
<evidence type="ECO:0000256" key="2">
    <source>
        <dbReference type="ARBA" id="ARBA00007639"/>
    </source>
</evidence>
<dbReference type="Gene3D" id="3.40.50.2300">
    <property type="match status" value="2"/>
</dbReference>
<feature type="domain" description="Periplasmic binding protein" evidence="5">
    <location>
        <begin position="89"/>
        <end position="320"/>
    </location>
</feature>
<dbReference type="PANTHER" id="PTHR46847">
    <property type="entry name" value="D-ALLOSE-BINDING PERIPLASMIC PROTEIN-RELATED"/>
    <property type="match status" value="1"/>
</dbReference>
<name>A0ABP6XIF4_9PSEU</name>
<gene>
    <name evidence="6" type="ORF">GCM10022222_59660</name>
</gene>
<accession>A0ABP6XIF4</accession>
<sequence>MKDTSASHFRRAVAGVASIVLAGALATACTSTSASNGAGGKVADQQTLNRFYAGDYLPVPTSGPRAVPGKKVWMISCGQAFQQCALGSEAFEEAGKKIGWNVTVVDSKANPSTANDLIKQGVAAGVDGIAVYAFDCPTIKGGLLAARQAGIPTVNFSGLDCDYGKFGGQPLFTRTLHDRGGDSFENYAAEYQQARADVLLAYAGKKAKILDLQETSLTNSAVKTEKFTARIKQKCPGCEIVPVKWSYSQVPAAATQIWKSAIQKHPEATVLANDVDDIIPLGLQSAIRQSGRTDLKVIGAEGSGASMQAIRDGSETAALAILPGYVWQMWGLADTLNRVFAGSKDFPDEGGGWTLVDKQHMPAPGKSISVPDFKAGLMKIWVG</sequence>
<evidence type="ECO:0000313" key="7">
    <source>
        <dbReference type="Proteomes" id="UP001500689"/>
    </source>
</evidence>
<dbReference type="InterPro" id="IPR025997">
    <property type="entry name" value="SBP_2_dom"/>
</dbReference>
<keyword evidence="3 4" id="KW-0732">Signal</keyword>
<feature type="chain" id="PRO_5046573987" description="Periplasmic binding protein domain-containing protein" evidence="4">
    <location>
        <begin position="23"/>
        <end position="383"/>
    </location>
</feature>
<dbReference type="PANTHER" id="PTHR46847:SF1">
    <property type="entry name" value="D-ALLOSE-BINDING PERIPLASMIC PROTEIN-RELATED"/>
    <property type="match status" value="1"/>
</dbReference>
<comment type="similarity">
    <text evidence="2">Belongs to the bacterial solute-binding protein 2 family.</text>
</comment>
<dbReference type="SUPFAM" id="SSF53822">
    <property type="entry name" value="Periplasmic binding protein-like I"/>
    <property type="match status" value="1"/>
</dbReference>
<evidence type="ECO:0000259" key="5">
    <source>
        <dbReference type="Pfam" id="PF13407"/>
    </source>
</evidence>
<dbReference type="Pfam" id="PF13407">
    <property type="entry name" value="Peripla_BP_4"/>
    <property type="match status" value="1"/>
</dbReference>
<evidence type="ECO:0000313" key="6">
    <source>
        <dbReference type="EMBL" id="GAA3567801.1"/>
    </source>
</evidence>
<keyword evidence="7" id="KW-1185">Reference proteome</keyword>
<evidence type="ECO:0000256" key="4">
    <source>
        <dbReference type="SAM" id="SignalP"/>
    </source>
</evidence>
<organism evidence="6 7">
    <name type="scientific">Amycolatopsis ultiminotia</name>
    <dbReference type="NCBI Taxonomy" id="543629"/>
    <lineage>
        <taxon>Bacteria</taxon>
        <taxon>Bacillati</taxon>
        <taxon>Actinomycetota</taxon>
        <taxon>Actinomycetes</taxon>
        <taxon>Pseudonocardiales</taxon>
        <taxon>Pseudonocardiaceae</taxon>
        <taxon>Amycolatopsis</taxon>
    </lineage>
</organism>
<dbReference type="EMBL" id="BAAAZN010000014">
    <property type="protein sequence ID" value="GAA3567801.1"/>
    <property type="molecule type" value="Genomic_DNA"/>
</dbReference>
<reference evidence="7" key="1">
    <citation type="journal article" date="2019" name="Int. J. Syst. Evol. Microbiol.">
        <title>The Global Catalogue of Microorganisms (GCM) 10K type strain sequencing project: providing services to taxonomists for standard genome sequencing and annotation.</title>
        <authorList>
            <consortium name="The Broad Institute Genomics Platform"/>
            <consortium name="The Broad Institute Genome Sequencing Center for Infectious Disease"/>
            <person name="Wu L."/>
            <person name="Ma J."/>
        </authorList>
    </citation>
    <scope>NUCLEOTIDE SEQUENCE [LARGE SCALE GENOMIC DNA]</scope>
    <source>
        <strain evidence="7">JCM 16898</strain>
    </source>
</reference>
<dbReference type="Proteomes" id="UP001500689">
    <property type="component" value="Unassembled WGS sequence"/>
</dbReference>
<protein>
    <recommendedName>
        <fullName evidence="5">Periplasmic binding protein domain-containing protein</fullName>
    </recommendedName>
</protein>
<feature type="signal peptide" evidence="4">
    <location>
        <begin position="1"/>
        <end position="22"/>
    </location>
</feature>
<dbReference type="PROSITE" id="PS51257">
    <property type="entry name" value="PROKAR_LIPOPROTEIN"/>
    <property type="match status" value="1"/>
</dbReference>
<proteinExistence type="inferred from homology"/>
<comment type="subcellular location">
    <subcellularLocation>
        <location evidence="1">Cell envelope</location>
    </subcellularLocation>
</comment>
<evidence type="ECO:0000256" key="3">
    <source>
        <dbReference type="ARBA" id="ARBA00022729"/>
    </source>
</evidence>